<evidence type="ECO:0000313" key="1">
    <source>
        <dbReference type="EMBL" id="MBT1158638.1"/>
    </source>
</evidence>
<dbReference type="Proteomes" id="UP001138921">
    <property type="component" value="Unassembled WGS sequence"/>
</dbReference>
<name>A0A9X1AFB8_9HYPH</name>
<reference evidence="1" key="2">
    <citation type="submission" date="2021-03" db="EMBL/GenBank/DDBJ databases">
        <authorList>
            <person name="Artuso I."/>
            <person name="Turrini P."/>
            <person name="Pirolo M."/>
            <person name="Lugli G.A."/>
            <person name="Ventura M."/>
            <person name="Visca P."/>
        </authorList>
    </citation>
    <scope>NUCLEOTIDE SEQUENCE</scope>
    <source>
        <strain evidence="1">LMG 26462</strain>
    </source>
</reference>
<proteinExistence type="predicted"/>
<sequence length="235" mass="24840">MAPQPQRSLGILNLERGEARDAMPLVPPRGSLMSSATYDFPVISETVVGAWVDLVVPGAPELESACVAAAKRLVERGAVAISANCGYFIRHQAAVAAAVNVPVVSSSLLLLPALLGQLPAAAKLAVLVAQPKHLSEDMLGLTDPFARARVVIGGIEDSALVRNENMRPPPPTDMADIEKDVLACAERLRGSHPDLKAFLFECTAMPLTAPAVRRMTGLPVYDITTLCRMTLASVA</sequence>
<evidence type="ECO:0008006" key="3">
    <source>
        <dbReference type="Google" id="ProtNLM"/>
    </source>
</evidence>
<protein>
    <recommendedName>
        <fullName evidence="3">Aspartate/glutamate racemase family protein</fullName>
    </recommendedName>
</protein>
<gene>
    <name evidence="1" type="ORF">J1C56_23990</name>
</gene>
<dbReference type="AlphaFoldDB" id="A0A9X1AFB8"/>
<dbReference type="EMBL" id="JAFLWW010000007">
    <property type="protein sequence ID" value="MBT1158638.1"/>
    <property type="molecule type" value="Genomic_DNA"/>
</dbReference>
<evidence type="ECO:0000313" key="2">
    <source>
        <dbReference type="Proteomes" id="UP001138921"/>
    </source>
</evidence>
<keyword evidence="2" id="KW-1185">Reference proteome</keyword>
<comment type="caution">
    <text evidence="1">The sequence shown here is derived from an EMBL/GenBank/DDBJ whole genome shotgun (WGS) entry which is preliminary data.</text>
</comment>
<organism evidence="1 2">
    <name type="scientific">Aminobacter anthyllidis</name>
    <dbReference type="NCBI Taxonomy" id="1035067"/>
    <lineage>
        <taxon>Bacteria</taxon>
        <taxon>Pseudomonadati</taxon>
        <taxon>Pseudomonadota</taxon>
        <taxon>Alphaproteobacteria</taxon>
        <taxon>Hyphomicrobiales</taxon>
        <taxon>Phyllobacteriaceae</taxon>
        <taxon>Aminobacter</taxon>
    </lineage>
</organism>
<reference evidence="1" key="1">
    <citation type="journal article" date="2021" name="Microorganisms">
        <title>Phylogenomic Reconstruction and Metabolic Potential of the Genus Aminobacter.</title>
        <authorList>
            <person name="Artuso I."/>
            <person name="Turrini P."/>
            <person name="Pirolo M."/>
            <person name="Lugli G.A."/>
            <person name="Ventura M."/>
            <person name="Visca P."/>
        </authorList>
    </citation>
    <scope>NUCLEOTIDE SEQUENCE</scope>
    <source>
        <strain evidence="1">LMG 26462</strain>
    </source>
</reference>
<dbReference type="RefSeq" id="WP_214392508.1">
    <property type="nucleotide sequence ID" value="NZ_JAFLWW010000007.1"/>
</dbReference>
<accession>A0A9X1AFB8</accession>